<dbReference type="Gene3D" id="3.40.50.1970">
    <property type="match status" value="1"/>
</dbReference>
<feature type="domain" description="PurE" evidence="1">
    <location>
        <begin position="131"/>
        <end position="264"/>
    </location>
</feature>
<gene>
    <name evidence="2" type="ORF">APZ16_00250</name>
</gene>
<evidence type="ECO:0000313" key="3">
    <source>
        <dbReference type="Proteomes" id="UP000074294"/>
    </source>
</evidence>
<dbReference type="SMART" id="SM01001">
    <property type="entry name" value="AIRC"/>
    <property type="match status" value="1"/>
</dbReference>
<dbReference type="GO" id="GO:0016787">
    <property type="term" value="F:hydrolase activity"/>
    <property type="evidence" value="ECO:0007669"/>
    <property type="project" value="InterPro"/>
</dbReference>
<dbReference type="InterPro" id="IPR000031">
    <property type="entry name" value="PurE_dom"/>
</dbReference>
<protein>
    <recommendedName>
        <fullName evidence="1">PurE domain-containing protein</fullName>
    </recommendedName>
</protein>
<organism evidence="2 3">
    <name type="scientific">Hadarchaeum yellowstonense</name>
    <dbReference type="NCBI Taxonomy" id="1776334"/>
    <lineage>
        <taxon>Archaea</taxon>
        <taxon>Methanobacteriati</taxon>
        <taxon>Candidatus Hadarchaeota</taxon>
        <taxon>Candidatus Hadarchaeia</taxon>
        <taxon>Candidatus Hadarchaeales</taxon>
        <taxon>Candidatus Hadarchaeaceae</taxon>
        <taxon>Candidatus Hadarchaeum</taxon>
    </lineage>
</organism>
<dbReference type="Proteomes" id="UP000074294">
    <property type="component" value="Unassembled WGS sequence"/>
</dbReference>
<dbReference type="STRING" id="1776334.APZ16_00250"/>
<evidence type="ECO:0000259" key="1">
    <source>
        <dbReference type="SMART" id="SM01001"/>
    </source>
</evidence>
<evidence type="ECO:0000313" key="2">
    <source>
        <dbReference type="EMBL" id="KUO39512.1"/>
    </source>
</evidence>
<sequence length="264" mass="28119">MGEKFSRELPVDLSTILRKLLRGEISLEEAERRLLALNIRRIRDLARLDPGRNCRTGVPEVVFAEGKDPRTVAEAAAALAKENGYALVTRLSPPQLAELKKRLGRRFELEINTLARAAVIKRRGHVFPQQGKVGILAAGTADVPVAEEAALAARVMGCQVLKAYDVGVAGIHRLFEPLQRMVEEGVSALVVVAGMEGTLPSIVSSLVDVPVIGVPTSIGYGVGLKGIGALVTMLQSCSPKLAVVNIDNGFGAGVFAASIARRSR</sequence>
<dbReference type="EMBL" id="LQMQ01000062">
    <property type="protein sequence ID" value="KUO39512.1"/>
    <property type="molecule type" value="Genomic_DNA"/>
</dbReference>
<dbReference type="GO" id="GO:0006189">
    <property type="term" value="P:'de novo' IMP biosynthetic process"/>
    <property type="evidence" value="ECO:0007669"/>
    <property type="project" value="InterPro"/>
</dbReference>
<proteinExistence type="predicted"/>
<dbReference type="SUPFAM" id="SSF52255">
    <property type="entry name" value="N5-CAIR mutase (phosphoribosylaminoimidazole carboxylase, PurE)"/>
    <property type="match status" value="1"/>
</dbReference>
<comment type="caution">
    <text evidence="2">The sequence shown here is derived from an EMBL/GenBank/DDBJ whole genome shotgun (WGS) entry which is preliminary data.</text>
</comment>
<name>A0A147JSQ9_HADYE</name>
<dbReference type="PANTHER" id="PTHR43064:SF1">
    <property type="entry name" value="SLL1489 PROTEIN"/>
    <property type="match status" value="1"/>
</dbReference>
<dbReference type="Pfam" id="PF00731">
    <property type="entry name" value="AIRC"/>
    <property type="match status" value="1"/>
</dbReference>
<accession>A0A147JSQ9</accession>
<dbReference type="AlphaFoldDB" id="A0A147JSQ9"/>
<dbReference type="NCBIfam" id="NF033503">
    <property type="entry name" value="LarB"/>
    <property type="match status" value="1"/>
</dbReference>
<dbReference type="PANTHER" id="PTHR43064">
    <property type="entry name" value="PHOSPHORIBOSYLAMINOIMIDAZOLE CARBOXYLASE-RELATED"/>
    <property type="match status" value="1"/>
</dbReference>
<dbReference type="InterPro" id="IPR039476">
    <property type="entry name" value="P2CMN_synthase_LarB"/>
</dbReference>
<reference evidence="2 3" key="1">
    <citation type="journal article" date="2016" name="Nat. Microbiol.">
        <title>Genomic inference of the metabolism of cosmopolitan subsurface Archaea, Hadesarchaea.</title>
        <authorList>
            <person name="Baker B.J."/>
            <person name="Saw J.H."/>
            <person name="Lind A.E."/>
            <person name="Lazar C.S."/>
            <person name="Hinrichs K.-U."/>
            <person name="Teske A.P."/>
            <person name="Ettema T.J."/>
        </authorList>
    </citation>
    <scope>NUCLEOTIDE SEQUENCE [LARGE SCALE GENOMIC DNA]</scope>
</reference>